<dbReference type="Pfam" id="PF02129">
    <property type="entry name" value="Peptidase_S15"/>
    <property type="match status" value="1"/>
</dbReference>
<dbReference type="Proteomes" id="UP000282084">
    <property type="component" value="Unassembled WGS sequence"/>
</dbReference>
<protein>
    <recommendedName>
        <fullName evidence="1">Xaa-Pro dipeptidyl-peptidase-like domain-containing protein</fullName>
    </recommendedName>
</protein>
<proteinExistence type="predicted"/>
<dbReference type="GO" id="GO:0052689">
    <property type="term" value="F:carboxylic ester hydrolase activity"/>
    <property type="evidence" value="ECO:0007669"/>
    <property type="project" value="TreeGrafter"/>
</dbReference>
<sequence length="307" mass="33002">MSENVAFANAGVVLAGSLTVPDRGAPVPGVVMVGGSGPSDRDNDAHFPEIRRHLVDAGIAVLSYDKRGVGESSGDWLDATIDDLASDAAAALDFLRARPEVRGEAVGLFGHSEGGWVVLRATALRDDVPWVVTNGGPGMTPAAQDRYALSTALRRAGGITEDEVEAALAAYDRVIEAGRRDAEFAEAARLAQDPPTAFTEHAAEVDERWWRFLKRKQDHDPIPDVVRLRCPHLVVFGADDELVPVAESIRLFTVAACHGDRDRRATLTVEVFPGADHRVRTGGGARLAPGYLDTLTRWITDRTGLRA</sequence>
<dbReference type="InterPro" id="IPR053145">
    <property type="entry name" value="AB_hydrolase_Est10"/>
</dbReference>
<name>A0A495W605_9PSEU</name>
<organism evidence="2 3">
    <name type="scientific">Saccharothrix australiensis</name>
    <dbReference type="NCBI Taxonomy" id="2072"/>
    <lineage>
        <taxon>Bacteria</taxon>
        <taxon>Bacillati</taxon>
        <taxon>Actinomycetota</taxon>
        <taxon>Actinomycetes</taxon>
        <taxon>Pseudonocardiales</taxon>
        <taxon>Pseudonocardiaceae</taxon>
        <taxon>Saccharothrix</taxon>
    </lineage>
</organism>
<dbReference type="PANTHER" id="PTHR43265">
    <property type="entry name" value="ESTERASE ESTD"/>
    <property type="match status" value="1"/>
</dbReference>
<accession>A0A495W605</accession>
<dbReference type="InterPro" id="IPR000073">
    <property type="entry name" value="AB_hydrolase_1"/>
</dbReference>
<dbReference type="SUPFAM" id="SSF53474">
    <property type="entry name" value="alpha/beta-Hydrolases"/>
    <property type="match status" value="1"/>
</dbReference>
<keyword evidence="3" id="KW-1185">Reference proteome</keyword>
<dbReference type="Gene3D" id="3.40.50.1820">
    <property type="entry name" value="alpha/beta hydrolase"/>
    <property type="match status" value="1"/>
</dbReference>
<dbReference type="OrthoDB" id="9765647at2"/>
<dbReference type="EMBL" id="RBXO01000001">
    <property type="protein sequence ID" value="RKT56093.1"/>
    <property type="molecule type" value="Genomic_DNA"/>
</dbReference>
<dbReference type="PANTHER" id="PTHR43265:SF1">
    <property type="entry name" value="ESTERASE ESTD"/>
    <property type="match status" value="1"/>
</dbReference>
<dbReference type="PRINTS" id="PR00111">
    <property type="entry name" value="ABHYDROLASE"/>
</dbReference>
<dbReference type="InterPro" id="IPR000383">
    <property type="entry name" value="Xaa-Pro-like_dom"/>
</dbReference>
<dbReference type="AlphaFoldDB" id="A0A495W605"/>
<evidence type="ECO:0000313" key="3">
    <source>
        <dbReference type="Proteomes" id="UP000282084"/>
    </source>
</evidence>
<feature type="domain" description="Xaa-Pro dipeptidyl-peptidase-like" evidence="1">
    <location>
        <begin position="11"/>
        <end position="253"/>
    </location>
</feature>
<evidence type="ECO:0000259" key="1">
    <source>
        <dbReference type="Pfam" id="PF02129"/>
    </source>
</evidence>
<evidence type="ECO:0000313" key="2">
    <source>
        <dbReference type="EMBL" id="RKT56093.1"/>
    </source>
</evidence>
<dbReference type="InterPro" id="IPR029058">
    <property type="entry name" value="AB_hydrolase_fold"/>
</dbReference>
<dbReference type="RefSeq" id="WP_121007711.1">
    <property type="nucleotide sequence ID" value="NZ_RBXO01000001.1"/>
</dbReference>
<reference evidence="2 3" key="1">
    <citation type="submission" date="2018-10" db="EMBL/GenBank/DDBJ databases">
        <title>Sequencing the genomes of 1000 actinobacteria strains.</title>
        <authorList>
            <person name="Klenk H.-P."/>
        </authorList>
    </citation>
    <scope>NUCLEOTIDE SEQUENCE [LARGE SCALE GENOMIC DNA]</scope>
    <source>
        <strain evidence="2 3">DSM 43800</strain>
    </source>
</reference>
<gene>
    <name evidence="2" type="ORF">C8E97_4782</name>
</gene>
<comment type="caution">
    <text evidence="2">The sequence shown here is derived from an EMBL/GenBank/DDBJ whole genome shotgun (WGS) entry which is preliminary data.</text>
</comment>